<dbReference type="RefSeq" id="WP_016897550.1">
    <property type="nucleotide sequence ID" value="NZ_CANSXX010000020.1"/>
</dbReference>
<dbReference type="GeneID" id="92867510"/>
<protein>
    <recommendedName>
        <fullName evidence="6">Cysteine desulfurase</fullName>
    </recommendedName>
</protein>
<keyword evidence="5" id="KW-1185">Reference proteome</keyword>
<dbReference type="AlphaFoldDB" id="A0A0U4WIW5"/>
<evidence type="ECO:0000313" key="3">
    <source>
        <dbReference type="EMBL" id="WCG38440.1"/>
    </source>
</evidence>
<dbReference type="EMBL" id="JACGAN010000008">
    <property type="protein sequence ID" value="MBA5746729.1"/>
    <property type="molecule type" value="Genomic_DNA"/>
</dbReference>
<sequence length="114" mass="12788">MAMTASVQLKGASKKFKLADTVKKYTLRDYGFQEGKQGNFEFERVVTASFNDSREVLFKMKVNSSLDGFSMTVTNLNGMQVVNVYKNDSMAPLQEAVERLQADMVTMGILEEIV</sequence>
<gene>
    <name evidence="1" type="ORF">AWM74_08045</name>
    <name evidence="2" type="ORF">H3232_05940</name>
    <name evidence="3" type="ORF">PML80_03715</name>
</gene>
<organism evidence="1 4">
    <name type="scientific">Aerococcus urinaeequi</name>
    <dbReference type="NCBI Taxonomy" id="51665"/>
    <lineage>
        <taxon>Bacteria</taxon>
        <taxon>Bacillati</taxon>
        <taxon>Bacillota</taxon>
        <taxon>Bacilli</taxon>
        <taxon>Lactobacillales</taxon>
        <taxon>Aerococcaceae</taxon>
        <taxon>Aerococcus</taxon>
    </lineage>
</organism>
<dbReference type="Proteomes" id="UP000540056">
    <property type="component" value="Unassembled WGS sequence"/>
</dbReference>
<reference evidence="2 5" key="3">
    <citation type="submission" date="2020-07" db="EMBL/GenBank/DDBJ databases">
        <title>Draft Genome Sequences of Lactobacillales Isolated from the International Space Station.</title>
        <authorList>
            <person name="Bharadwaj A.R."/>
            <person name="Singh N.K."/>
            <person name="Wood J.M."/>
            <person name="Debieu M."/>
            <person name="O'Hara N.B."/>
            <person name="Karouia F."/>
            <person name="Mason C.E."/>
            <person name="Venkateswaran K."/>
        </authorList>
    </citation>
    <scope>NUCLEOTIDE SEQUENCE [LARGE SCALE GENOMIC DNA]</scope>
    <source>
        <strain evidence="2 5">151250015-1-258-55</strain>
    </source>
</reference>
<reference evidence="1 4" key="1">
    <citation type="journal article" date="2016" name="Genome Announc.">
        <title>Complete Genome Sequences of Aerococcus christensenii CCUG 28831T, Aerococcus sanguinicola CCUG 43001T, Aerococcus urinae CCUG 36881T, Aerococcus urinaeequi CCUG 28094T, Aerococcus urinaehominis CCUG 42038 BT, and Aerococcus viridans CCUG 4311T.</title>
        <authorList>
            <person name="Carkaci D."/>
            <person name="Dargis R."/>
            <person name="Nielsen X.C."/>
            <person name="Skovgaard O."/>
            <person name="Fuursted K."/>
            <person name="Christensen J.J."/>
        </authorList>
    </citation>
    <scope>NUCLEOTIDE SEQUENCE [LARGE SCALE GENOMIC DNA]</scope>
    <source>
        <strain evidence="1 4">CCUG28094</strain>
    </source>
</reference>
<reference evidence="4" key="2">
    <citation type="submission" date="2016-01" db="EMBL/GenBank/DDBJ databases">
        <title>Six Aerococcus type strain genome sequencing and assembly using PacBio and Illumina Hiseq.</title>
        <authorList>
            <person name="Carkaci D."/>
            <person name="Dargis R."/>
            <person name="Nielsen X.C."/>
            <person name="Skovgaard O."/>
            <person name="Fuursted K."/>
            <person name="Christensen J.J."/>
        </authorList>
    </citation>
    <scope>NUCLEOTIDE SEQUENCE [LARGE SCALE GENOMIC DNA]</scope>
    <source>
        <strain evidence="4">CCUG28094</strain>
    </source>
</reference>
<dbReference type="Gene3D" id="3.30.1820.10">
    <property type="entry name" value="Lp2179-like"/>
    <property type="match status" value="1"/>
</dbReference>
<dbReference type="InterPro" id="IPR035942">
    <property type="entry name" value="Lp2179-like_sf"/>
</dbReference>
<dbReference type="Pfam" id="PF08866">
    <property type="entry name" value="DUF1831"/>
    <property type="match status" value="1"/>
</dbReference>
<evidence type="ECO:0000313" key="2">
    <source>
        <dbReference type="EMBL" id="MBA5746729.1"/>
    </source>
</evidence>
<dbReference type="Proteomes" id="UP000067698">
    <property type="component" value="Chromosome"/>
</dbReference>
<proteinExistence type="predicted"/>
<dbReference type="Proteomes" id="UP001179483">
    <property type="component" value="Chromosome"/>
</dbReference>
<dbReference type="SUPFAM" id="SSF160800">
    <property type="entry name" value="Lp2179-like"/>
    <property type="match status" value="1"/>
</dbReference>
<evidence type="ECO:0000313" key="5">
    <source>
        <dbReference type="Proteomes" id="UP000540056"/>
    </source>
</evidence>
<name>A0A0U4WIW5_9LACT</name>
<dbReference type="OrthoDB" id="2166222at2"/>
<dbReference type="InterPro" id="IPR014965">
    <property type="entry name" value="Amino_acid_metab_prot_put"/>
</dbReference>
<evidence type="ECO:0000313" key="4">
    <source>
        <dbReference type="Proteomes" id="UP000067698"/>
    </source>
</evidence>
<evidence type="ECO:0000313" key="1">
    <source>
        <dbReference type="EMBL" id="AMB98162.1"/>
    </source>
</evidence>
<dbReference type="EMBL" id="CP116590">
    <property type="protein sequence ID" value="WCG38440.1"/>
    <property type="molecule type" value="Genomic_DNA"/>
</dbReference>
<dbReference type="EMBL" id="CP014162">
    <property type="protein sequence ID" value="AMB98162.1"/>
    <property type="molecule type" value="Genomic_DNA"/>
</dbReference>
<reference evidence="3" key="4">
    <citation type="submission" date="2023-01" db="EMBL/GenBank/DDBJ databases">
        <title>Oxazolidinone resistance genes in florfenicol resistant enterococci from beef cattle and veal calves at slaughter.</title>
        <authorList>
            <person name="Biggel M."/>
        </authorList>
    </citation>
    <scope>NUCLEOTIDE SEQUENCE</scope>
    <source>
        <strain evidence="3">K79-1</strain>
    </source>
</reference>
<evidence type="ECO:0008006" key="6">
    <source>
        <dbReference type="Google" id="ProtNLM"/>
    </source>
</evidence>
<accession>A0A0U4WIW5</accession>
<dbReference type="KEGG" id="aui:APT62_05945"/>